<evidence type="ECO:0000313" key="2">
    <source>
        <dbReference type="EMBL" id="CAD7245168.1"/>
    </source>
</evidence>
<sequence>MDYSLTLGAVSYLFWTVSAMEPLLYWPTHHEKRYGIISMEFQVADFAECKNTCIRNQESQPCHAFNFRESDGSCQLVYESKVLVPAEGFEAYAQYLCLTEYPKIENAMESYLNWTGEYPAPKGGIVLFICPKNFTDGIGVHNAKCCASIPDVWCSTFSKEEEAVICPP</sequence>
<proteinExistence type="predicted"/>
<keyword evidence="3" id="KW-1185">Reference proteome</keyword>
<dbReference type="Pfam" id="PF00024">
    <property type="entry name" value="PAN_1"/>
    <property type="match status" value="1"/>
</dbReference>
<accession>A0A7R8X703</accession>
<dbReference type="Gene3D" id="3.50.4.10">
    <property type="entry name" value="Hepatocyte Growth Factor"/>
    <property type="match status" value="1"/>
</dbReference>
<evidence type="ECO:0000259" key="1">
    <source>
        <dbReference type="Pfam" id="PF00024"/>
    </source>
</evidence>
<dbReference type="AlphaFoldDB" id="A0A7R8X703"/>
<gene>
    <name evidence="2" type="ORF">DSTB1V02_LOCUS5043</name>
</gene>
<reference evidence="2" key="1">
    <citation type="submission" date="2020-11" db="EMBL/GenBank/DDBJ databases">
        <authorList>
            <person name="Tran Van P."/>
        </authorList>
    </citation>
    <scope>NUCLEOTIDE SEQUENCE</scope>
</reference>
<name>A0A7R8X703_9CRUS</name>
<dbReference type="SUPFAM" id="SSF57414">
    <property type="entry name" value="Hairpin loop containing domain-like"/>
    <property type="match status" value="1"/>
</dbReference>
<dbReference type="InterPro" id="IPR003609">
    <property type="entry name" value="Pan_app"/>
</dbReference>
<dbReference type="EMBL" id="CAJPEV010000794">
    <property type="protein sequence ID" value="CAG0888590.1"/>
    <property type="molecule type" value="Genomic_DNA"/>
</dbReference>
<organism evidence="2">
    <name type="scientific">Darwinula stevensoni</name>
    <dbReference type="NCBI Taxonomy" id="69355"/>
    <lineage>
        <taxon>Eukaryota</taxon>
        <taxon>Metazoa</taxon>
        <taxon>Ecdysozoa</taxon>
        <taxon>Arthropoda</taxon>
        <taxon>Crustacea</taxon>
        <taxon>Oligostraca</taxon>
        <taxon>Ostracoda</taxon>
        <taxon>Podocopa</taxon>
        <taxon>Podocopida</taxon>
        <taxon>Darwinulocopina</taxon>
        <taxon>Darwinuloidea</taxon>
        <taxon>Darwinulidae</taxon>
        <taxon>Darwinula</taxon>
    </lineage>
</organism>
<protein>
    <recommendedName>
        <fullName evidence="1">Apple domain-containing protein</fullName>
    </recommendedName>
</protein>
<feature type="domain" description="Apple" evidence="1">
    <location>
        <begin position="40"/>
        <end position="82"/>
    </location>
</feature>
<dbReference type="EMBL" id="LR900311">
    <property type="protein sequence ID" value="CAD7245168.1"/>
    <property type="molecule type" value="Genomic_DNA"/>
</dbReference>
<dbReference type="Proteomes" id="UP000677054">
    <property type="component" value="Unassembled WGS sequence"/>
</dbReference>
<evidence type="ECO:0000313" key="3">
    <source>
        <dbReference type="Proteomes" id="UP000677054"/>
    </source>
</evidence>